<evidence type="ECO:0000313" key="2">
    <source>
        <dbReference type="EMBL" id="QBZ83098.1"/>
    </source>
</evidence>
<dbReference type="PANTHER" id="PTHR37314">
    <property type="entry name" value="SLR0142 PROTEIN"/>
    <property type="match status" value="1"/>
</dbReference>
<name>A0A4P7NZH6_9GAMM</name>
<evidence type="ECO:0000256" key="1">
    <source>
        <dbReference type="SAM" id="Phobius"/>
    </source>
</evidence>
<sequence>MPYPKMVSDYSKPIVFAIAFIMAAIAGYINSIMLIEFGMPVSQMTGIASHLSESGFYFEWQTFMTSLLILFSFIAGAFLSGWIIDHGQYQEDRSYGIALFFNGLILLISTLFMFYFTALALMFSAVACGLQNAMVASYKGLQVRTTHVTGISTDIGVHLAHRFKNKTPFSWRVWLLFCILAGFILGGLFGILCLQFFGNFALMIPALTDALLAILYFHFIPSTSLPH</sequence>
<keyword evidence="1" id="KW-0812">Transmembrane</keyword>
<dbReference type="Proteomes" id="UP000296201">
    <property type="component" value="Chromosome"/>
</dbReference>
<keyword evidence="1" id="KW-1133">Transmembrane helix</keyword>
<feature type="transmembrane region" description="Helical" evidence="1">
    <location>
        <begin position="173"/>
        <end position="193"/>
    </location>
</feature>
<dbReference type="OrthoDB" id="270162at2"/>
<dbReference type="EMBL" id="CP032096">
    <property type="protein sequence ID" value="QBZ83098.1"/>
    <property type="molecule type" value="Genomic_DNA"/>
</dbReference>
<gene>
    <name evidence="2" type="ORF">GHNINEIG_01139</name>
</gene>
<evidence type="ECO:0008006" key="4">
    <source>
        <dbReference type="Google" id="ProtNLM"/>
    </source>
</evidence>
<feature type="transmembrane region" description="Helical" evidence="1">
    <location>
        <begin position="14"/>
        <end position="35"/>
    </location>
</feature>
<proteinExistence type="predicted"/>
<keyword evidence="1" id="KW-0472">Membrane</keyword>
<feature type="transmembrane region" description="Helical" evidence="1">
    <location>
        <begin position="63"/>
        <end position="84"/>
    </location>
</feature>
<reference evidence="2 3" key="1">
    <citation type="submission" date="2018-08" db="EMBL/GenBank/DDBJ databases">
        <title>Horizontal acquisition of hydrogen conversion ability and other habitat adaptations in Hydrogenovibrio crunogenus strains.</title>
        <authorList>
            <person name="Gonnella G."/>
            <person name="Adam N."/>
            <person name="Perner M."/>
        </authorList>
    </citation>
    <scope>NUCLEOTIDE SEQUENCE [LARGE SCALE GENOMIC DNA]</scope>
    <source>
        <strain evidence="2 3">SP-41</strain>
    </source>
</reference>
<protein>
    <recommendedName>
        <fullName evidence="4">DUF1275 domain-containing protein</fullName>
    </recommendedName>
</protein>
<keyword evidence="3" id="KW-1185">Reference proteome</keyword>
<evidence type="ECO:0000313" key="3">
    <source>
        <dbReference type="Proteomes" id="UP000296201"/>
    </source>
</evidence>
<organism evidence="2 3">
    <name type="scientific">Hydrogenovibrio crunogenus</name>
    <dbReference type="NCBI Taxonomy" id="39765"/>
    <lineage>
        <taxon>Bacteria</taxon>
        <taxon>Pseudomonadati</taxon>
        <taxon>Pseudomonadota</taxon>
        <taxon>Gammaproteobacteria</taxon>
        <taxon>Thiotrichales</taxon>
        <taxon>Piscirickettsiaceae</taxon>
        <taxon>Hydrogenovibrio</taxon>
    </lineage>
</organism>
<feature type="transmembrane region" description="Helical" evidence="1">
    <location>
        <begin position="96"/>
        <end position="116"/>
    </location>
</feature>
<dbReference type="PANTHER" id="PTHR37314:SF4">
    <property type="entry name" value="UPF0700 TRANSMEMBRANE PROTEIN YOAK"/>
    <property type="match status" value="1"/>
</dbReference>
<dbReference type="RefSeq" id="WP_135795748.1">
    <property type="nucleotide sequence ID" value="NZ_CP032096.1"/>
</dbReference>
<dbReference type="InterPro" id="IPR010699">
    <property type="entry name" value="DUF1275"/>
</dbReference>
<feature type="transmembrane region" description="Helical" evidence="1">
    <location>
        <begin position="200"/>
        <end position="220"/>
    </location>
</feature>
<dbReference type="Pfam" id="PF06912">
    <property type="entry name" value="DUF1275"/>
    <property type="match status" value="1"/>
</dbReference>
<dbReference type="AlphaFoldDB" id="A0A4P7NZH6"/>
<accession>A0A4P7NZH6</accession>